<feature type="transmembrane region" description="Helical" evidence="3">
    <location>
        <begin position="59"/>
        <end position="85"/>
    </location>
</feature>
<protein>
    <recommendedName>
        <fullName evidence="4">Protein kinase domain-containing protein</fullName>
    </recommendedName>
</protein>
<dbReference type="Proteomes" id="UP000485058">
    <property type="component" value="Unassembled WGS sequence"/>
</dbReference>
<sequence>MLDANTHQVKIVDFGSAVLTGGGTPGSSLPPAGVMTCTPAFRSPETLQSGYVPSFEMDMWALGVTIFLWVFGQLPFNGAMPFLIYESIRRQELNIPTALYTSEELKDFLSKVLNKVQ</sequence>
<evidence type="ECO:0000313" key="5">
    <source>
        <dbReference type="EMBL" id="GFH06069.1"/>
    </source>
</evidence>
<dbReference type="InterPro" id="IPR011009">
    <property type="entry name" value="Kinase-like_dom_sf"/>
</dbReference>
<evidence type="ECO:0000259" key="4">
    <source>
        <dbReference type="PROSITE" id="PS50011"/>
    </source>
</evidence>
<keyword evidence="6" id="KW-1185">Reference proteome</keyword>
<comment type="caution">
    <text evidence="5">The sequence shown here is derived from an EMBL/GenBank/DDBJ whole genome shotgun (WGS) entry which is preliminary data.</text>
</comment>
<evidence type="ECO:0000256" key="2">
    <source>
        <dbReference type="ARBA" id="ARBA00022840"/>
    </source>
</evidence>
<dbReference type="GO" id="GO:0035556">
    <property type="term" value="P:intracellular signal transduction"/>
    <property type="evidence" value="ECO:0007669"/>
    <property type="project" value="TreeGrafter"/>
</dbReference>
<dbReference type="GO" id="GO:0005737">
    <property type="term" value="C:cytoplasm"/>
    <property type="evidence" value="ECO:0007669"/>
    <property type="project" value="TreeGrafter"/>
</dbReference>
<dbReference type="Gene3D" id="1.10.510.10">
    <property type="entry name" value="Transferase(Phosphotransferase) domain 1"/>
    <property type="match status" value="1"/>
</dbReference>
<dbReference type="EMBL" id="BLLF01000021">
    <property type="protein sequence ID" value="GFH06069.1"/>
    <property type="molecule type" value="Genomic_DNA"/>
</dbReference>
<dbReference type="InterPro" id="IPR000719">
    <property type="entry name" value="Prot_kinase_dom"/>
</dbReference>
<dbReference type="SUPFAM" id="SSF56112">
    <property type="entry name" value="Protein kinase-like (PK-like)"/>
    <property type="match status" value="1"/>
</dbReference>
<dbReference type="PANTHER" id="PTHR24346:SF77">
    <property type="entry name" value="SERINE THREONINE PROTEIN KINASE"/>
    <property type="match status" value="1"/>
</dbReference>
<dbReference type="PANTHER" id="PTHR24346">
    <property type="entry name" value="MAP/MICROTUBULE AFFINITY-REGULATING KINASE"/>
    <property type="match status" value="1"/>
</dbReference>
<evidence type="ECO:0000256" key="3">
    <source>
        <dbReference type="SAM" id="Phobius"/>
    </source>
</evidence>
<proteinExistence type="predicted"/>
<keyword evidence="3" id="KW-0812">Transmembrane</keyword>
<evidence type="ECO:0000313" key="6">
    <source>
        <dbReference type="Proteomes" id="UP000485058"/>
    </source>
</evidence>
<feature type="non-terminal residue" evidence="5">
    <location>
        <position position="1"/>
    </location>
</feature>
<gene>
    <name evidence="5" type="ORF">HaLaN_00637</name>
</gene>
<reference evidence="5 6" key="1">
    <citation type="submission" date="2020-02" db="EMBL/GenBank/DDBJ databases">
        <title>Draft genome sequence of Haematococcus lacustris strain NIES-144.</title>
        <authorList>
            <person name="Morimoto D."/>
            <person name="Nakagawa S."/>
            <person name="Yoshida T."/>
            <person name="Sawayama S."/>
        </authorList>
    </citation>
    <scope>NUCLEOTIDE SEQUENCE [LARGE SCALE GENOMIC DNA]</scope>
    <source>
        <strain evidence="5 6">NIES-144</strain>
    </source>
</reference>
<dbReference type="PROSITE" id="PS50011">
    <property type="entry name" value="PROTEIN_KINASE_DOM"/>
    <property type="match status" value="1"/>
</dbReference>
<dbReference type="GO" id="GO:0005524">
    <property type="term" value="F:ATP binding"/>
    <property type="evidence" value="ECO:0007669"/>
    <property type="project" value="UniProtKB-KW"/>
</dbReference>
<dbReference type="Pfam" id="PF00069">
    <property type="entry name" value="Pkinase"/>
    <property type="match status" value="1"/>
</dbReference>
<dbReference type="GO" id="GO:0004674">
    <property type="term" value="F:protein serine/threonine kinase activity"/>
    <property type="evidence" value="ECO:0007669"/>
    <property type="project" value="TreeGrafter"/>
</dbReference>
<keyword evidence="3" id="KW-0472">Membrane</keyword>
<name>A0A699YJF8_HAELA</name>
<accession>A0A699YJF8</accession>
<keyword evidence="2" id="KW-0067">ATP-binding</keyword>
<dbReference type="AlphaFoldDB" id="A0A699YJF8"/>
<evidence type="ECO:0000256" key="1">
    <source>
        <dbReference type="ARBA" id="ARBA00022741"/>
    </source>
</evidence>
<keyword evidence="3" id="KW-1133">Transmembrane helix</keyword>
<feature type="domain" description="Protein kinase" evidence="4">
    <location>
        <begin position="1"/>
        <end position="117"/>
    </location>
</feature>
<organism evidence="5 6">
    <name type="scientific">Haematococcus lacustris</name>
    <name type="common">Green alga</name>
    <name type="synonym">Haematococcus pluvialis</name>
    <dbReference type="NCBI Taxonomy" id="44745"/>
    <lineage>
        <taxon>Eukaryota</taxon>
        <taxon>Viridiplantae</taxon>
        <taxon>Chlorophyta</taxon>
        <taxon>core chlorophytes</taxon>
        <taxon>Chlorophyceae</taxon>
        <taxon>CS clade</taxon>
        <taxon>Chlamydomonadales</taxon>
        <taxon>Haematococcaceae</taxon>
        <taxon>Haematococcus</taxon>
    </lineage>
</organism>
<keyword evidence="1" id="KW-0547">Nucleotide-binding</keyword>